<dbReference type="EMBL" id="JADOUA010000001">
    <property type="protein sequence ID" value="MBG6091238.1"/>
    <property type="molecule type" value="Genomic_DNA"/>
</dbReference>
<sequence length="317" mass="34811">MTEIAHRFVESTGGLRMHVAEAGSGPLVLLLHGFPECWYSWRHQLVALAEAGYHAVAPDQRGYARTGGPREADRYTIHHLVGDVAGLIDALGEERAVVVGHDWGAPVAWATAQFLPERVRGVAGLSVPHRPRSSRPPVQAMREMFGEGFYMVHFQRPGEPEADLDRDRTATFRRILYAASGDGGGLLPAVPEGGGFVESCPEPARLPGWLTEDDIATYAREYGDAGFAGPVNWYRNLDRNWELTAAWHRAPITPPALYIGGDRDPVVAGPARRAVDRLADFVPNLRGTVWLSGCGHWTQQERPAEVNEALIGFIRDL</sequence>
<reference evidence="3" key="1">
    <citation type="submission" date="2020-11" db="EMBL/GenBank/DDBJ databases">
        <title>Sequencing the genomes of 1000 actinobacteria strains.</title>
        <authorList>
            <person name="Klenk H.-P."/>
        </authorList>
    </citation>
    <scope>NUCLEOTIDE SEQUENCE</scope>
    <source>
        <strain evidence="3">DSM 43175</strain>
    </source>
</reference>
<dbReference type="InterPro" id="IPR000073">
    <property type="entry name" value="AB_hydrolase_1"/>
</dbReference>
<dbReference type="RefSeq" id="WP_307829108.1">
    <property type="nucleotide sequence ID" value="NZ_BAABES010000001.1"/>
</dbReference>
<evidence type="ECO:0000256" key="1">
    <source>
        <dbReference type="ARBA" id="ARBA00022801"/>
    </source>
</evidence>
<organism evidence="3 4">
    <name type="scientific">Actinomadura viridis</name>
    <dbReference type="NCBI Taxonomy" id="58110"/>
    <lineage>
        <taxon>Bacteria</taxon>
        <taxon>Bacillati</taxon>
        <taxon>Actinomycetota</taxon>
        <taxon>Actinomycetes</taxon>
        <taxon>Streptosporangiales</taxon>
        <taxon>Thermomonosporaceae</taxon>
        <taxon>Actinomadura</taxon>
    </lineage>
</organism>
<keyword evidence="4" id="KW-1185">Reference proteome</keyword>
<dbReference type="AlphaFoldDB" id="A0A931DR84"/>
<dbReference type="Gene3D" id="3.40.50.1820">
    <property type="entry name" value="alpha/beta hydrolase"/>
    <property type="match status" value="1"/>
</dbReference>
<evidence type="ECO:0000259" key="2">
    <source>
        <dbReference type="Pfam" id="PF00561"/>
    </source>
</evidence>
<evidence type="ECO:0000313" key="4">
    <source>
        <dbReference type="Proteomes" id="UP000614047"/>
    </source>
</evidence>
<proteinExistence type="predicted"/>
<name>A0A931DR84_9ACTN</name>
<keyword evidence="1" id="KW-0378">Hydrolase</keyword>
<dbReference type="PRINTS" id="PR00412">
    <property type="entry name" value="EPOXHYDRLASE"/>
</dbReference>
<dbReference type="Proteomes" id="UP000614047">
    <property type="component" value="Unassembled WGS sequence"/>
</dbReference>
<dbReference type="InterPro" id="IPR029058">
    <property type="entry name" value="AB_hydrolase_fold"/>
</dbReference>
<comment type="caution">
    <text evidence="3">The sequence shown here is derived from an EMBL/GenBank/DDBJ whole genome shotgun (WGS) entry which is preliminary data.</text>
</comment>
<dbReference type="SUPFAM" id="SSF53474">
    <property type="entry name" value="alpha/beta-Hydrolases"/>
    <property type="match status" value="1"/>
</dbReference>
<evidence type="ECO:0000313" key="3">
    <source>
        <dbReference type="EMBL" id="MBG6091238.1"/>
    </source>
</evidence>
<dbReference type="PANTHER" id="PTHR43329">
    <property type="entry name" value="EPOXIDE HYDROLASE"/>
    <property type="match status" value="1"/>
</dbReference>
<feature type="domain" description="AB hydrolase-1" evidence="2">
    <location>
        <begin position="26"/>
        <end position="302"/>
    </location>
</feature>
<dbReference type="GO" id="GO:0016787">
    <property type="term" value="F:hydrolase activity"/>
    <property type="evidence" value="ECO:0007669"/>
    <property type="project" value="UniProtKB-KW"/>
</dbReference>
<dbReference type="InterPro" id="IPR000639">
    <property type="entry name" value="Epox_hydrolase-like"/>
</dbReference>
<accession>A0A931DR84</accession>
<dbReference type="Pfam" id="PF00561">
    <property type="entry name" value="Abhydrolase_1"/>
    <property type="match status" value="1"/>
</dbReference>
<gene>
    <name evidence="3" type="ORF">IW256_005351</name>
</gene>
<protein>
    <submittedName>
        <fullName evidence="3">Pimeloyl-ACP methyl ester carboxylesterase</fullName>
    </submittedName>
</protein>